<evidence type="ECO:0000313" key="2">
    <source>
        <dbReference type="Proteomes" id="UP001627284"/>
    </source>
</evidence>
<reference evidence="1 2" key="1">
    <citation type="submission" date="2024-05" db="EMBL/GenBank/DDBJ databases">
        <title>De novo assembly of an allotetraploid wild potato.</title>
        <authorList>
            <person name="Hosaka A.J."/>
        </authorList>
    </citation>
    <scope>NUCLEOTIDE SEQUENCE [LARGE SCALE GENOMIC DNA]</scope>
    <source>
        <tissue evidence="1">Young leaves</tissue>
    </source>
</reference>
<protein>
    <submittedName>
        <fullName evidence="1">Uncharacterized protein</fullName>
    </submittedName>
</protein>
<organism evidence="1 2">
    <name type="scientific">Solanum stoloniferum</name>
    <dbReference type="NCBI Taxonomy" id="62892"/>
    <lineage>
        <taxon>Eukaryota</taxon>
        <taxon>Viridiplantae</taxon>
        <taxon>Streptophyta</taxon>
        <taxon>Embryophyta</taxon>
        <taxon>Tracheophyta</taxon>
        <taxon>Spermatophyta</taxon>
        <taxon>Magnoliopsida</taxon>
        <taxon>eudicotyledons</taxon>
        <taxon>Gunneridae</taxon>
        <taxon>Pentapetalae</taxon>
        <taxon>asterids</taxon>
        <taxon>lamiids</taxon>
        <taxon>Solanales</taxon>
        <taxon>Solanaceae</taxon>
        <taxon>Solanoideae</taxon>
        <taxon>Solaneae</taxon>
        <taxon>Solanum</taxon>
    </lineage>
</organism>
<accession>A0ABD2V4Q6</accession>
<dbReference type="EMBL" id="JBJKTR010000002">
    <property type="protein sequence ID" value="KAL3376138.1"/>
    <property type="molecule type" value="Genomic_DNA"/>
</dbReference>
<gene>
    <name evidence="1" type="ORF">AABB24_002866</name>
</gene>
<keyword evidence="2" id="KW-1185">Reference proteome</keyword>
<comment type="caution">
    <text evidence="1">The sequence shown here is derived from an EMBL/GenBank/DDBJ whole genome shotgun (WGS) entry which is preliminary data.</text>
</comment>
<name>A0ABD2V4Q6_9SOLN</name>
<sequence length="115" mass="13029">MPRINDDIPFPAACCCCYGGSGFSVDSNVLEKKQWHLCRLECICVWKLGFYIANSINGGIDMYGAMACVCWIVNFSVEDVRRPDNGSKTLSELKFQVTLCSYEITDFILFLGIWY</sequence>
<proteinExistence type="predicted"/>
<dbReference type="Proteomes" id="UP001627284">
    <property type="component" value="Unassembled WGS sequence"/>
</dbReference>
<dbReference type="AlphaFoldDB" id="A0ABD2V4Q6"/>
<evidence type="ECO:0000313" key="1">
    <source>
        <dbReference type="EMBL" id="KAL3376138.1"/>
    </source>
</evidence>